<protein>
    <submittedName>
        <fullName evidence="2">General stress protein</fullName>
    </submittedName>
</protein>
<name>Q5GZC8_XANOR</name>
<dbReference type="EMBL" id="AE013598">
    <property type="protein sequence ID" value="AAW75943.1"/>
    <property type="molecule type" value="Genomic_DNA"/>
</dbReference>
<dbReference type="PANTHER" id="PTHR34818">
    <property type="entry name" value="PROTEIN BLI-3"/>
    <property type="match status" value="1"/>
</dbReference>
<dbReference type="KEGG" id="xoo:XOO2689"/>
<dbReference type="AlphaFoldDB" id="Q5GZC8"/>
<dbReference type="HOGENOM" id="CLU_091428_2_0_6"/>
<dbReference type="InterPro" id="IPR012349">
    <property type="entry name" value="Split_barrel_FMN-bd"/>
</dbReference>
<evidence type="ECO:0000259" key="1">
    <source>
        <dbReference type="Pfam" id="PF16242"/>
    </source>
</evidence>
<evidence type="ECO:0000313" key="2">
    <source>
        <dbReference type="EMBL" id="AAW75943.1"/>
    </source>
</evidence>
<organism evidence="2 3">
    <name type="scientific">Xanthomonas oryzae pv. oryzae (strain KACC10331 / KXO85)</name>
    <dbReference type="NCBI Taxonomy" id="291331"/>
    <lineage>
        <taxon>Bacteria</taxon>
        <taxon>Pseudomonadati</taxon>
        <taxon>Pseudomonadota</taxon>
        <taxon>Gammaproteobacteria</taxon>
        <taxon>Lysobacterales</taxon>
        <taxon>Lysobacteraceae</taxon>
        <taxon>Xanthomonas</taxon>
    </lineage>
</organism>
<proteinExistence type="predicted"/>
<reference evidence="2 3" key="1">
    <citation type="journal article" date="2005" name="Nucleic Acids Res.">
        <title>The genome sequence of Xanthomonas oryzae pathovar oryzae KACC10331, the bacterial blight pathogen of rice.</title>
        <authorList>
            <person name="Lee B.M."/>
            <person name="Park Y.J."/>
            <person name="Park D.S."/>
            <person name="Kang H.W."/>
            <person name="Kim J.G."/>
            <person name="Song E.S."/>
            <person name="Park I.C."/>
            <person name="Yoon U.H."/>
            <person name="Hahn J.H."/>
            <person name="Koo B.S."/>
            <person name="Lee G.B."/>
            <person name="Kim H."/>
            <person name="Park H.S."/>
            <person name="Yoon K.O."/>
            <person name="Kim J.H."/>
            <person name="Jung C.H."/>
            <person name="Koh N.H."/>
            <person name="Seo J.S."/>
            <person name="Go S.J."/>
        </authorList>
    </citation>
    <scope>NUCLEOTIDE SEQUENCE [LARGE SCALE GENOMIC DNA]</scope>
    <source>
        <strain evidence="3">KACC10331 / KXO85</strain>
    </source>
</reference>
<accession>Q5GZC8</accession>
<dbReference type="Proteomes" id="UP000006735">
    <property type="component" value="Chromosome"/>
</dbReference>
<keyword evidence="3" id="KW-1185">Reference proteome</keyword>
<dbReference type="STRING" id="291331.XOO2689"/>
<feature type="domain" description="General stress protein FMN-binding split barrel" evidence="1">
    <location>
        <begin position="46"/>
        <end position="179"/>
    </location>
</feature>
<dbReference type="InterPro" id="IPR052917">
    <property type="entry name" value="Stress-Dev_Protein"/>
</dbReference>
<gene>
    <name evidence="2" type="ordered locus">XOO2689</name>
</gene>
<sequence length="200" mass="21982">MGSCCRGVQTRMRIITCRGQPDFQTGAVAYTYACSGITMADPNELQEKFWKALKSDRTVMLGLDGVEDGHARPMTAQIEGDSGGPIWFFTSKDNALIAMLGQGRRVIGAFSSKGHDLFASISGSLREDTDQTVIERLWNPYVAAWYEGGKDDPKLALLRLDADHAQIWLNESSLLAGIKVLLGVDPKKDYQDNVADVPLR</sequence>
<dbReference type="Gene3D" id="2.30.110.10">
    <property type="entry name" value="Electron Transport, Fmn-binding Protein, Chain A"/>
    <property type="match status" value="1"/>
</dbReference>
<dbReference type="SUPFAM" id="SSF50475">
    <property type="entry name" value="FMN-binding split barrel"/>
    <property type="match status" value="1"/>
</dbReference>
<dbReference type="Pfam" id="PF16242">
    <property type="entry name" value="Pyrid_ox_like"/>
    <property type="match status" value="1"/>
</dbReference>
<dbReference type="InterPro" id="IPR038725">
    <property type="entry name" value="YdaG_split_barrel_FMN-bd"/>
</dbReference>
<evidence type="ECO:0000313" key="3">
    <source>
        <dbReference type="Proteomes" id="UP000006735"/>
    </source>
</evidence>
<dbReference type="PANTHER" id="PTHR34818:SF1">
    <property type="entry name" value="PROTEIN BLI-3"/>
    <property type="match status" value="1"/>
</dbReference>